<dbReference type="PROSITE" id="PS50943">
    <property type="entry name" value="HTH_CROC1"/>
    <property type="match status" value="1"/>
</dbReference>
<dbReference type="RefSeq" id="WP_135959827.1">
    <property type="nucleotide sequence ID" value="NZ_SRYM01000061.1"/>
</dbReference>
<evidence type="ECO:0000259" key="2">
    <source>
        <dbReference type="PROSITE" id="PS50943"/>
    </source>
</evidence>
<dbReference type="SUPFAM" id="SSF47413">
    <property type="entry name" value="lambda repressor-like DNA-binding domains"/>
    <property type="match status" value="1"/>
</dbReference>
<dbReference type="InterPro" id="IPR010982">
    <property type="entry name" value="Lambda_DNA-bd_dom_sf"/>
</dbReference>
<dbReference type="EMBL" id="SRYM01000061">
    <property type="protein sequence ID" value="TGY54743.1"/>
    <property type="molecule type" value="Genomic_DNA"/>
</dbReference>
<gene>
    <name evidence="3" type="ORF">E5342_16460</name>
</gene>
<dbReference type="InterPro" id="IPR001387">
    <property type="entry name" value="Cro/C1-type_HTH"/>
</dbReference>
<dbReference type="Gene3D" id="1.10.260.40">
    <property type="entry name" value="lambda repressor-like DNA-binding domains"/>
    <property type="match status" value="1"/>
</dbReference>
<dbReference type="Pfam" id="PF01381">
    <property type="entry name" value="HTH_3"/>
    <property type="match status" value="1"/>
</dbReference>
<name>A0A4S2EK13_PARDI</name>
<accession>A0A4S2EK13</accession>
<evidence type="ECO:0000313" key="4">
    <source>
        <dbReference type="Proteomes" id="UP000310032"/>
    </source>
</evidence>
<evidence type="ECO:0000256" key="1">
    <source>
        <dbReference type="SAM" id="Coils"/>
    </source>
</evidence>
<organism evidence="3 4">
    <name type="scientific">Parabacteroides distasonis</name>
    <dbReference type="NCBI Taxonomy" id="823"/>
    <lineage>
        <taxon>Bacteria</taxon>
        <taxon>Pseudomonadati</taxon>
        <taxon>Bacteroidota</taxon>
        <taxon>Bacteroidia</taxon>
        <taxon>Bacteroidales</taxon>
        <taxon>Tannerellaceae</taxon>
        <taxon>Parabacteroides</taxon>
    </lineage>
</organism>
<dbReference type="AlphaFoldDB" id="A0A4S2EK13"/>
<feature type="domain" description="HTH cro/C1-type" evidence="2">
    <location>
        <begin position="14"/>
        <end position="67"/>
    </location>
</feature>
<sequence length="149" mass="16890">MSIGIKHVHIGREIDKRRLELGISKSELGRRIHVPQQHINRILEKETIDTGKLIDISVALEKNFFDLYASDTHNVSAYLAAVSIHGDANNMIGESKVASELSQTKVVLEEKEKTIQVLTDEIKRLEESLEDKTLIISFYKEKVGEPIKK</sequence>
<comment type="caution">
    <text evidence="3">The sequence shown here is derived from an EMBL/GenBank/DDBJ whole genome shotgun (WGS) entry which is preliminary data.</text>
</comment>
<evidence type="ECO:0000313" key="3">
    <source>
        <dbReference type="EMBL" id="TGY54743.1"/>
    </source>
</evidence>
<keyword evidence="1" id="KW-0175">Coiled coil</keyword>
<dbReference type="Proteomes" id="UP000310032">
    <property type="component" value="Unassembled WGS sequence"/>
</dbReference>
<dbReference type="CDD" id="cd00093">
    <property type="entry name" value="HTH_XRE"/>
    <property type="match status" value="1"/>
</dbReference>
<reference evidence="3 4" key="1">
    <citation type="submission" date="2019-04" db="EMBL/GenBank/DDBJ databases">
        <title>Microbes associate with the intestines of laboratory mice.</title>
        <authorList>
            <person name="Navarre W."/>
            <person name="Wong E."/>
            <person name="Huang K."/>
            <person name="Tropini C."/>
            <person name="Ng K."/>
            <person name="Yu B."/>
        </authorList>
    </citation>
    <scope>NUCLEOTIDE SEQUENCE [LARGE SCALE GENOMIC DNA]</scope>
    <source>
        <strain evidence="3 4">NM39_I3</strain>
    </source>
</reference>
<proteinExistence type="predicted"/>
<dbReference type="SMART" id="SM00530">
    <property type="entry name" value="HTH_XRE"/>
    <property type="match status" value="1"/>
</dbReference>
<feature type="coiled-coil region" evidence="1">
    <location>
        <begin position="101"/>
        <end position="142"/>
    </location>
</feature>
<dbReference type="GO" id="GO:0003677">
    <property type="term" value="F:DNA binding"/>
    <property type="evidence" value="ECO:0007669"/>
    <property type="project" value="InterPro"/>
</dbReference>
<protein>
    <submittedName>
        <fullName evidence="3">XRE family transcriptional regulator</fullName>
    </submittedName>
</protein>